<keyword evidence="4 15" id="KW-1003">Cell membrane</keyword>
<keyword evidence="3" id="KW-0813">Transport</keyword>
<name>A0A1H8ZMA2_9GAMM</name>
<evidence type="ECO:0000256" key="13">
    <source>
        <dbReference type="ARBA" id="ARBA00023065"/>
    </source>
</evidence>
<evidence type="ECO:0000256" key="3">
    <source>
        <dbReference type="ARBA" id="ARBA00022448"/>
    </source>
</evidence>
<comment type="similarity">
    <text evidence="2 15">Belongs to the cation transport ATPase (P-type) (TC 3.A.3) family. Type IB subfamily.</text>
</comment>
<dbReference type="InterPro" id="IPR006121">
    <property type="entry name" value="HMA_dom"/>
</dbReference>
<dbReference type="CDD" id="cd00371">
    <property type="entry name" value="HMA"/>
    <property type="match status" value="1"/>
</dbReference>
<dbReference type="GO" id="GO:0016887">
    <property type="term" value="F:ATP hydrolysis activity"/>
    <property type="evidence" value="ECO:0007669"/>
    <property type="project" value="InterPro"/>
</dbReference>
<dbReference type="InterPro" id="IPR008250">
    <property type="entry name" value="ATPase_P-typ_transduc_dom_A_sf"/>
</dbReference>
<dbReference type="NCBIfam" id="TIGR01525">
    <property type="entry name" value="ATPase-IB_hvy"/>
    <property type="match status" value="1"/>
</dbReference>
<evidence type="ECO:0000256" key="11">
    <source>
        <dbReference type="ARBA" id="ARBA00022967"/>
    </source>
</evidence>
<evidence type="ECO:0000256" key="9">
    <source>
        <dbReference type="ARBA" id="ARBA00022840"/>
    </source>
</evidence>
<dbReference type="GO" id="GO:0055070">
    <property type="term" value="P:copper ion homeostasis"/>
    <property type="evidence" value="ECO:0007669"/>
    <property type="project" value="TreeGrafter"/>
</dbReference>
<feature type="domain" description="HMA" evidence="17">
    <location>
        <begin position="39"/>
        <end position="93"/>
    </location>
</feature>
<keyword evidence="5" id="KW-0597">Phosphoprotein</keyword>
<evidence type="ECO:0000256" key="10">
    <source>
        <dbReference type="ARBA" id="ARBA00022842"/>
    </source>
</evidence>
<proteinExistence type="inferred from homology"/>
<protein>
    <submittedName>
        <fullName evidence="18">Cu2+-exporting ATPase</fullName>
    </submittedName>
</protein>
<dbReference type="PRINTS" id="PR00119">
    <property type="entry name" value="CATATPASE"/>
</dbReference>
<organism evidence="18 19">
    <name type="scientific">Solimonas aquatica</name>
    <dbReference type="NCBI Taxonomy" id="489703"/>
    <lineage>
        <taxon>Bacteria</taxon>
        <taxon>Pseudomonadati</taxon>
        <taxon>Pseudomonadota</taxon>
        <taxon>Gammaproteobacteria</taxon>
        <taxon>Nevskiales</taxon>
        <taxon>Nevskiaceae</taxon>
        <taxon>Solimonas</taxon>
    </lineage>
</organism>
<dbReference type="Pfam" id="PF00122">
    <property type="entry name" value="E1-E2_ATPase"/>
    <property type="match status" value="1"/>
</dbReference>
<dbReference type="InterPro" id="IPR036412">
    <property type="entry name" value="HAD-like_sf"/>
</dbReference>
<keyword evidence="12 15" id="KW-1133">Transmembrane helix</keyword>
<feature type="transmembrane region" description="Helical" evidence="15">
    <location>
        <begin position="149"/>
        <end position="170"/>
    </location>
</feature>
<feature type="transmembrane region" description="Helical" evidence="15">
    <location>
        <begin position="364"/>
        <end position="386"/>
    </location>
</feature>
<dbReference type="SUPFAM" id="SSF81665">
    <property type="entry name" value="Calcium ATPase, transmembrane domain M"/>
    <property type="match status" value="1"/>
</dbReference>
<evidence type="ECO:0000313" key="18">
    <source>
        <dbReference type="EMBL" id="SEP65401.1"/>
    </source>
</evidence>
<dbReference type="Gene3D" id="2.70.150.10">
    <property type="entry name" value="Calcium-transporting ATPase, cytoplasmic transduction domain A"/>
    <property type="match status" value="1"/>
</dbReference>
<dbReference type="SUPFAM" id="SSF55008">
    <property type="entry name" value="HMA, heavy metal-associated domain"/>
    <property type="match status" value="1"/>
</dbReference>
<dbReference type="AlphaFoldDB" id="A0A1H8ZMA2"/>
<evidence type="ECO:0000256" key="8">
    <source>
        <dbReference type="ARBA" id="ARBA00022741"/>
    </source>
</evidence>
<dbReference type="PANTHER" id="PTHR43520:SF5">
    <property type="entry name" value="CATION-TRANSPORTING P-TYPE ATPASE-RELATED"/>
    <property type="match status" value="1"/>
</dbReference>
<dbReference type="InterPro" id="IPR059000">
    <property type="entry name" value="ATPase_P-type_domA"/>
</dbReference>
<feature type="transmembrane region" description="Helical" evidence="15">
    <location>
        <begin position="115"/>
        <end position="137"/>
    </location>
</feature>
<dbReference type="STRING" id="489703.SAMN04488038_10191"/>
<dbReference type="InterPro" id="IPR001757">
    <property type="entry name" value="P_typ_ATPase"/>
</dbReference>
<dbReference type="NCBIfam" id="TIGR01511">
    <property type="entry name" value="ATPase-IB1_Cu"/>
    <property type="match status" value="1"/>
</dbReference>
<dbReference type="InterPro" id="IPR018303">
    <property type="entry name" value="ATPase_P-typ_P_site"/>
</dbReference>
<dbReference type="RefSeq" id="WP_093280596.1">
    <property type="nucleotide sequence ID" value="NZ_FOFS01000001.1"/>
</dbReference>
<dbReference type="Gene3D" id="3.40.1110.10">
    <property type="entry name" value="Calcium-transporting ATPase, cytoplasmic domain N"/>
    <property type="match status" value="1"/>
</dbReference>
<evidence type="ECO:0000256" key="12">
    <source>
        <dbReference type="ARBA" id="ARBA00022989"/>
    </source>
</evidence>
<evidence type="ECO:0000256" key="1">
    <source>
        <dbReference type="ARBA" id="ARBA00004651"/>
    </source>
</evidence>
<dbReference type="NCBIfam" id="TIGR01494">
    <property type="entry name" value="ATPase_P-type"/>
    <property type="match status" value="1"/>
</dbReference>
<dbReference type="SUPFAM" id="SSF81653">
    <property type="entry name" value="Calcium ATPase, transduction domain A"/>
    <property type="match status" value="1"/>
</dbReference>
<dbReference type="PROSITE" id="PS00154">
    <property type="entry name" value="ATPASE_E1_E2"/>
    <property type="match status" value="1"/>
</dbReference>
<keyword evidence="13" id="KW-0406">Ion transport</keyword>
<evidence type="ECO:0000256" key="2">
    <source>
        <dbReference type="ARBA" id="ARBA00006024"/>
    </source>
</evidence>
<evidence type="ECO:0000313" key="19">
    <source>
        <dbReference type="Proteomes" id="UP000199233"/>
    </source>
</evidence>
<dbReference type="NCBIfam" id="TIGR01512">
    <property type="entry name" value="ATPase-IB2_Cd"/>
    <property type="match status" value="1"/>
</dbReference>
<keyword evidence="6 15" id="KW-0812">Transmembrane</keyword>
<dbReference type="InterPro" id="IPR023298">
    <property type="entry name" value="ATPase_P-typ_TM_dom_sf"/>
</dbReference>
<feature type="domain" description="P-type ATPase A" evidence="16">
    <location>
        <begin position="256"/>
        <end position="347"/>
    </location>
</feature>
<dbReference type="InterPro" id="IPR027256">
    <property type="entry name" value="P-typ_ATPase_IB"/>
</dbReference>
<evidence type="ECO:0000259" key="16">
    <source>
        <dbReference type="Pfam" id="PF00122"/>
    </source>
</evidence>
<evidence type="ECO:0000256" key="7">
    <source>
        <dbReference type="ARBA" id="ARBA00022723"/>
    </source>
</evidence>
<evidence type="ECO:0000256" key="4">
    <source>
        <dbReference type="ARBA" id="ARBA00022475"/>
    </source>
</evidence>
<evidence type="ECO:0000256" key="5">
    <source>
        <dbReference type="ARBA" id="ARBA00022553"/>
    </source>
</evidence>
<reference evidence="18 19" key="1">
    <citation type="submission" date="2016-10" db="EMBL/GenBank/DDBJ databases">
        <authorList>
            <person name="de Groot N.N."/>
        </authorList>
    </citation>
    <scope>NUCLEOTIDE SEQUENCE [LARGE SCALE GENOMIC DNA]</scope>
    <source>
        <strain evidence="18 19">DSM 25927</strain>
    </source>
</reference>
<feature type="transmembrane region" description="Helical" evidence="15">
    <location>
        <begin position="182"/>
        <end position="204"/>
    </location>
</feature>
<evidence type="ECO:0000256" key="14">
    <source>
        <dbReference type="ARBA" id="ARBA00023136"/>
    </source>
</evidence>
<keyword evidence="19" id="KW-1185">Reference proteome</keyword>
<feature type="transmembrane region" description="Helical" evidence="15">
    <location>
        <begin position="693"/>
        <end position="712"/>
    </location>
</feature>
<keyword evidence="8 15" id="KW-0547">Nucleotide-binding</keyword>
<dbReference type="Proteomes" id="UP000199233">
    <property type="component" value="Unassembled WGS sequence"/>
</dbReference>
<feature type="transmembrane region" description="Helical" evidence="15">
    <location>
        <begin position="392"/>
        <end position="419"/>
    </location>
</feature>
<accession>A0A1H8ZMA2</accession>
<evidence type="ECO:0000256" key="15">
    <source>
        <dbReference type="RuleBase" id="RU362081"/>
    </source>
</evidence>
<dbReference type="GO" id="GO:0005524">
    <property type="term" value="F:ATP binding"/>
    <property type="evidence" value="ECO:0007669"/>
    <property type="project" value="UniProtKB-UniRule"/>
</dbReference>
<comment type="subcellular location">
    <subcellularLocation>
        <location evidence="1">Cell membrane</location>
        <topology evidence="1">Multi-pass membrane protein</topology>
    </subcellularLocation>
</comment>
<dbReference type="InterPro" id="IPR023214">
    <property type="entry name" value="HAD_sf"/>
</dbReference>
<dbReference type="InterPro" id="IPR036163">
    <property type="entry name" value="HMA_dom_sf"/>
</dbReference>
<dbReference type="OrthoDB" id="9814270at2"/>
<dbReference type="EMBL" id="FOFS01000001">
    <property type="protein sequence ID" value="SEP65401.1"/>
    <property type="molecule type" value="Genomic_DNA"/>
</dbReference>
<feature type="transmembrane region" description="Helical" evidence="15">
    <location>
        <begin position="210"/>
        <end position="228"/>
    </location>
</feature>
<keyword evidence="10" id="KW-0460">Magnesium</keyword>
<dbReference type="Gene3D" id="3.40.50.1000">
    <property type="entry name" value="HAD superfamily/HAD-like"/>
    <property type="match status" value="1"/>
</dbReference>
<dbReference type="Gene3D" id="3.30.70.100">
    <property type="match status" value="1"/>
</dbReference>
<gene>
    <name evidence="18" type="ORF">SAMN04488038_10191</name>
</gene>
<keyword evidence="11" id="KW-1278">Translocase</keyword>
<dbReference type="GO" id="GO:0043682">
    <property type="term" value="F:P-type divalent copper transporter activity"/>
    <property type="evidence" value="ECO:0007669"/>
    <property type="project" value="TreeGrafter"/>
</dbReference>
<dbReference type="PANTHER" id="PTHR43520">
    <property type="entry name" value="ATP7, ISOFORM B"/>
    <property type="match status" value="1"/>
</dbReference>
<dbReference type="Pfam" id="PF00403">
    <property type="entry name" value="HMA"/>
    <property type="match status" value="1"/>
</dbReference>
<dbReference type="Pfam" id="PF00702">
    <property type="entry name" value="Hydrolase"/>
    <property type="match status" value="1"/>
</dbReference>
<keyword evidence="7 15" id="KW-0479">Metal-binding</keyword>
<dbReference type="GO" id="GO:0005886">
    <property type="term" value="C:plasma membrane"/>
    <property type="evidence" value="ECO:0007669"/>
    <property type="project" value="UniProtKB-SubCell"/>
</dbReference>
<keyword evidence="14 15" id="KW-0472">Membrane</keyword>
<sequence>MSTSPKTAQQDWQVYDREELRSSIAVATGSRSEVLLGLDNVHCAACVARVRKSIQDLVPDPQVDLSSRTLRLSHDPARLPLSQLLQRLDQAGFSPQVLAQDGGAQREAKANRQSLARIGIAVIGAMQVMMLAWPGYFGEGQDDAGIAMLMRWAQLILATPVVFYSGWPFLQGAWQALRTRSVNMDVPVAASLLIAWGASTLRVLLGAGDLYFDAATMFVMLLGGGRYLEGRTRAVAGARLRLLAARRALTAVREDAQGQGESVPIARLALGDVLRVAPGETLPADGELLDDFAALDESLLSGEARPVTHHRGEVLAAGSLNVGAGVLRLRVSTLGQGTMLSHITRLLAQAQAHKPKLQLIADRIAGRFVLIILALALLGAGLWWHAGADKALSVALAVLVASCPCALSLATPAVFAAAASRLAGRGVLLANPAALERVQEVQAVLFDKTGTLTHNALQLQILQPLAALDETSCRRIVAALERDLPHPIARALAQPEVAGAQDVRLDARGGVSGSVDGADYWLGAPEHSGCELSAYRAQLDAQPEATWLLLRRDQQPLALLALSAVLRSEARETVAALQSEGLRVELLSGDGQAPTEALAQRVGIGAWRARQTPEQKLARLRELQQHQEKVMAVGDGSNDAPFLAAADVALAMPSGTALAQARADAILIGDSLQGIVALRQVSAASRKRIRENLSWAFVYNLVMLPLALGGLLTPWLAALGMSLSSLIVVSNALRLGAGGATRSS</sequence>
<evidence type="ECO:0000259" key="17">
    <source>
        <dbReference type="Pfam" id="PF00403"/>
    </source>
</evidence>
<keyword evidence="9 15" id="KW-0067">ATP-binding</keyword>
<evidence type="ECO:0000256" key="6">
    <source>
        <dbReference type="ARBA" id="ARBA00022692"/>
    </source>
</evidence>
<dbReference type="SUPFAM" id="SSF56784">
    <property type="entry name" value="HAD-like"/>
    <property type="match status" value="1"/>
</dbReference>
<dbReference type="InterPro" id="IPR023299">
    <property type="entry name" value="ATPase_P-typ_cyto_dom_N"/>
</dbReference>
<dbReference type="GO" id="GO:0005507">
    <property type="term" value="F:copper ion binding"/>
    <property type="evidence" value="ECO:0007669"/>
    <property type="project" value="TreeGrafter"/>
</dbReference>